<dbReference type="PROSITE" id="PS50883">
    <property type="entry name" value="EAL"/>
    <property type="match status" value="1"/>
</dbReference>
<evidence type="ECO:0000313" key="2">
    <source>
        <dbReference type="EMBL" id="MET3683171.1"/>
    </source>
</evidence>
<proteinExistence type="predicted"/>
<dbReference type="Pfam" id="PF00563">
    <property type="entry name" value="EAL"/>
    <property type="match status" value="1"/>
</dbReference>
<dbReference type="EMBL" id="JBEPMX010000005">
    <property type="protein sequence ID" value="MET3683171.1"/>
    <property type="molecule type" value="Genomic_DNA"/>
</dbReference>
<name>A0ABV2KX89_9BACI</name>
<keyword evidence="3" id="KW-1185">Reference proteome</keyword>
<dbReference type="InterPro" id="IPR001633">
    <property type="entry name" value="EAL_dom"/>
</dbReference>
<reference evidence="2 3" key="1">
    <citation type="submission" date="2024-06" db="EMBL/GenBank/DDBJ databases">
        <title>Genomic Encyclopedia of Type Strains, Phase IV (KMG-IV): sequencing the most valuable type-strain genomes for metagenomic binning, comparative biology and taxonomic classification.</title>
        <authorList>
            <person name="Goeker M."/>
        </authorList>
    </citation>
    <scope>NUCLEOTIDE SEQUENCE [LARGE SCALE GENOMIC DNA]</scope>
    <source>
        <strain evidence="2 3">DSM 23520</strain>
    </source>
</reference>
<evidence type="ECO:0000313" key="3">
    <source>
        <dbReference type="Proteomes" id="UP001549167"/>
    </source>
</evidence>
<dbReference type="InterPro" id="IPR050706">
    <property type="entry name" value="Cyclic-di-GMP_PDE-like"/>
</dbReference>
<evidence type="ECO:0000259" key="1">
    <source>
        <dbReference type="PROSITE" id="PS50883"/>
    </source>
</evidence>
<comment type="caution">
    <text evidence="2">The sequence shown here is derived from an EMBL/GenBank/DDBJ whole genome shotgun (WGS) entry which is preliminary data.</text>
</comment>
<protein>
    <submittedName>
        <fullName evidence="2">EAL domain-containing protein (Putative c-di-GMP-specific phosphodiesterase class I)</fullName>
    </submittedName>
</protein>
<dbReference type="InterPro" id="IPR035919">
    <property type="entry name" value="EAL_sf"/>
</dbReference>
<organism evidence="2 3">
    <name type="scientific">Alkalibacillus flavidus</name>
    <dbReference type="NCBI Taxonomy" id="546021"/>
    <lineage>
        <taxon>Bacteria</taxon>
        <taxon>Bacillati</taxon>
        <taxon>Bacillota</taxon>
        <taxon>Bacilli</taxon>
        <taxon>Bacillales</taxon>
        <taxon>Bacillaceae</taxon>
        <taxon>Alkalibacillus</taxon>
    </lineage>
</organism>
<dbReference type="Gene3D" id="3.20.20.450">
    <property type="entry name" value="EAL domain"/>
    <property type="match status" value="1"/>
</dbReference>
<sequence length="135" mass="15516">MNIYPSTLLPNAFQSFFHQLIAKSAIKPEQIVVEINEAEVIPNLFEFQDVVQDIKSIGVRIAIDDFGKDASSFQRVLRLESDLIKFDKELTYTLADRTMGNMKQLERLIAYCKRVTPVVVLKVSRPLSSWVRQKN</sequence>
<accession>A0ABV2KX89</accession>
<dbReference type="Proteomes" id="UP001549167">
    <property type="component" value="Unassembled WGS sequence"/>
</dbReference>
<feature type="domain" description="EAL" evidence="1">
    <location>
        <begin position="1"/>
        <end position="135"/>
    </location>
</feature>
<dbReference type="SUPFAM" id="SSF141868">
    <property type="entry name" value="EAL domain-like"/>
    <property type="match status" value="1"/>
</dbReference>
<dbReference type="PANTHER" id="PTHR33121">
    <property type="entry name" value="CYCLIC DI-GMP PHOSPHODIESTERASE PDEF"/>
    <property type="match status" value="1"/>
</dbReference>
<dbReference type="PANTHER" id="PTHR33121:SF79">
    <property type="entry name" value="CYCLIC DI-GMP PHOSPHODIESTERASE PDED-RELATED"/>
    <property type="match status" value="1"/>
</dbReference>
<gene>
    <name evidence="2" type="ORF">ABID56_001262</name>
</gene>